<proteinExistence type="predicted"/>
<organism evidence="1 2">
    <name type="scientific">Paeniglutamicibacter sulfureus</name>
    <dbReference type="NCBI Taxonomy" id="43666"/>
    <lineage>
        <taxon>Bacteria</taxon>
        <taxon>Bacillati</taxon>
        <taxon>Actinomycetota</taxon>
        <taxon>Actinomycetes</taxon>
        <taxon>Micrococcales</taxon>
        <taxon>Micrococcaceae</taxon>
        <taxon>Paeniglutamicibacter</taxon>
    </lineage>
</organism>
<keyword evidence="2" id="KW-1185">Reference proteome</keyword>
<dbReference type="Proteomes" id="UP001183817">
    <property type="component" value="Unassembled WGS sequence"/>
</dbReference>
<reference evidence="1 2" key="1">
    <citation type="submission" date="2023-07" db="EMBL/GenBank/DDBJ databases">
        <title>Sequencing the genomes of 1000 actinobacteria strains.</title>
        <authorList>
            <person name="Klenk H.-P."/>
        </authorList>
    </citation>
    <scope>NUCLEOTIDE SEQUENCE [LARGE SCALE GENOMIC DNA]</scope>
    <source>
        <strain evidence="1 2">DSM 20167</strain>
    </source>
</reference>
<evidence type="ECO:0000313" key="1">
    <source>
        <dbReference type="EMBL" id="MDR7357148.1"/>
    </source>
</evidence>
<dbReference type="RefSeq" id="WP_310288403.1">
    <property type="nucleotide sequence ID" value="NZ_BAAAWO010000001.1"/>
</dbReference>
<sequence>MGSPPAFAWAPGLHWGTMDTWERTREVANWLNLSTISGLLLAAGTGCNIEGGARGILYARNYTPVLPKAGAFTVGNVVFFRPSLGTPAQRPALLSHEETHATQYALCLGLPFIPLYFAAAGYSWLRTSDPASRNIFERAADLQAGGYRERPVRKLLPVVAAGLRRGLRLATATARTTKGTPA</sequence>
<gene>
    <name evidence="1" type="ORF">J2S64_000839</name>
</gene>
<comment type="caution">
    <text evidence="1">The sequence shown here is derived from an EMBL/GenBank/DDBJ whole genome shotgun (WGS) entry which is preliminary data.</text>
</comment>
<name>A0ABU2BHD1_9MICC</name>
<evidence type="ECO:0000313" key="2">
    <source>
        <dbReference type="Proteomes" id="UP001183817"/>
    </source>
</evidence>
<dbReference type="EMBL" id="JAVDYI010000001">
    <property type="protein sequence ID" value="MDR7357148.1"/>
    <property type="molecule type" value="Genomic_DNA"/>
</dbReference>
<accession>A0ABU2BHD1</accession>
<evidence type="ECO:0008006" key="3">
    <source>
        <dbReference type="Google" id="ProtNLM"/>
    </source>
</evidence>
<protein>
    <recommendedName>
        <fullName evidence="3">DUF4157 domain-containing protein</fullName>
    </recommendedName>
</protein>